<evidence type="ECO:0000256" key="1">
    <source>
        <dbReference type="ARBA" id="ARBA00022603"/>
    </source>
</evidence>
<feature type="domain" description="SET" evidence="4">
    <location>
        <begin position="26"/>
        <end position="226"/>
    </location>
</feature>
<keyword evidence="6" id="KW-1185">Reference proteome</keyword>
<dbReference type="Proteomes" id="UP001515480">
    <property type="component" value="Unassembled WGS sequence"/>
</dbReference>
<keyword evidence="2" id="KW-0808">Transferase</keyword>
<name>A0AB34JF90_PRYPA</name>
<dbReference type="SUPFAM" id="SSF81822">
    <property type="entry name" value="RuBisCo LSMT C-terminal, substrate-binding domain"/>
    <property type="match status" value="1"/>
</dbReference>
<dbReference type="InterPro" id="IPR046341">
    <property type="entry name" value="SET_dom_sf"/>
</dbReference>
<keyword evidence="3" id="KW-0949">S-adenosyl-L-methionine</keyword>
<dbReference type="InterPro" id="IPR001214">
    <property type="entry name" value="SET_dom"/>
</dbReference>
<evidence type="ECO:0000256" key="2">
    <source>
        <dbReference type="ARBA" id="ARBA00022679"/>
    </source>
</evidence>
<comment type="caution">
    <text evidence="5">The sequence shown here is derived from an EMBL/GenBank/DDBJ whole genome shotgun (WGS) entry which is preliminary data.</text>
</comment>
<dbReference type="PROSITE" id="PS50280">
    <property type="entry name" value="SET"/>
    <property type="match status" value="1"/>
</dbReference>
<proteinExistence type="predicted"/>
<organism evidence="5 6">
    <name type="scientific">Prymnesium parvum</name>
    <name type="common">Toxic golden alga</name>
    <dbReference type="NCBI Taxonomy" id="97485"/>
    <lineage>
        <taxon>Eukaryota</taxon>
        <taxon>Haptista</taxon>
        <taxon>Haptophyta</taxon>
        <taxon>Prymnesiophyceae</taxon>
        <taxon>Prymnesiales</taxon>
        <taxon>Prymnesiaceae</taxon>
        <taxon>Prymnesium</taxon>
    </lineage>
</organism>
<reference evidence="5 6" key="1">
    <citation type="journal article" date="2024" name="Science">
        <title>Giant polyketide synthase enzymes in the biosynthesis of giant marine polyether toxins.</title>
        <authorList>
            <person name="Fallon T.R."/>
            <person name="Shende V.V."/>
            <person name="Wierzbicki I.H."/>
            <person name="Pendleton A.L."/>
            <person name="Watervoot N.F."/>
            <person name="Auber R.P."/>
            <person name="Gonzalez D.J."/>
            <person name="Wisecaver J.H."/>
            <person name="Moore B.S."/>
        </authorList>
    </citation>
    <scope>NUCLEOTIDE SEQUENCE [LARGE SCALE GENOMIC DNA]</scope>
    <source>
        <strain evidence="5 6">12B1</strain>
    </source>
</reference>
<dbReference type="Pfam" id="PF09273">
    <property type="entry name" value="Rubis-subs-bind"/>
    <property type="match status" value="1"/>
</dbReference>
<dbReference type="AlphaFoldDB" id="A0AB34JF90"/>
<gene>
    <name evidence="5" type="ORF">AB1Y20_021887</name>
</gene>
<dbReference type="GO" id="GO:0032259">
    <property type="term" value="P:methylation"/>
    <property type="evidence" value="ECO:0007669"/>
    <property type="project" value="UniProtKB-KW"/>
</dbReference>
<evidence type="ECO:0000313" key="5">
    <source>
        <dbReference type="EMBL" id="KAL1520295.1"/>
    </source>
</evidence>
<dbReference type="GO" id="GO:0016279">
    <property type="term" value="F:protein-lysine N-methyltransferase activity"/>
    <property type="evidence" value="ECO:0007669"/>
    <property type="project" value="TreeGrafter"/>
</dbReference>
<dbReference type="Gene3D" id="3.90.1420.10">
    <property type="entry name" value="Rubisco LSMT, substrate-binding domain"/>
    <property type="match status" value="1"/>
</dbReference>
<dbReference type="InterPro" id="IPR050600">
    <property type="entry name" value="SETD3_SETD6_MTase"/>
</dbReference>
<dbReference type="PANTHER" id="PTHR13271">
    <property type="entry name" value="UNCHARACTERIZED PUTATIVE METHYLTRANSFERASE"/>
    <property type="match status" value="1"/>
</dbReference>
<dbReference type="Gene3D" id="3.90.1410.10">
    <property type="entry name" value="set domain protein methyltransferase, domain 1"/>
    <property type="match status" value="1"/>
</dbReference>
<dbReference type="EMBL" id="JBGBPQ010000008">
    <property type="protein sequence ID" value="KAL1520295.1"/>
    <property type="molecule type" value="Genomic_DNA"/>
</dbReference>
<dbReference type="CDD" id="cd10527">
    <property type="entry name" value="SET_LSMT"/>
    <property type="match status" value="1"/>
</dbReference>
<evidence type="ECO:0000313" key="6">
    <source>
        <dbReference type="Proteomes" id="UP001515480"/>
    </source>
</evidence>
<accession>A0AB34JF90</accession>
<dbReference type="SUPFAM" id="SSF82199">
    <property type="entry name" value="SET domain"/>
    <property type="match status" value="1"/>
</dbReference>
<evidence type="ECO:0000259" key="4">
    <source>
        <dbReference type="PROSITE" id="PS50280"/>
    </source>
</evidence>
<dbReference type="InterPro" id="IPR036464">
    <property type="entry name" value="Rubisco_LSMT_subst-bd_sf"/>
</dbReference>
<keyword evidence="1" id="KW-0489">Methyltransferase</keyword>
<dbReference type="InterPro" id="IPR015353">
    <property type="entry name" value="Rubisco_LSMT_subst-bd"/>
</dbReference>
<sequence length="419" mass="46225">MASPCAQPQLPHFTAWLRESGAHLSPKLEFFCSAAGRGIRAVEPLDAGEVAASVPLKLLVTTDRALADEELRASTLRGTNLMALFLLRQRAPGQPWYPYVDALPRTLGTPIFWSNELRAELQSTELASLTRAREAAVAKHYDALSANFLAASSLDDFKWALSIVWSRGHTVDIPGGDGQGALIPLIDMFNHHLEPAVRAGSVEGEAFVLRVGRRLERGHEATVPYGAHGPLPNSRLLMEYGFCERSNSAEDYLTLHLNASRAIAPHEDPHRWLRAGALSQLALSPQENFAVRIGLQATTLPPIALAFARLSTLKEKQVLEEAIGVASADPQLRSHWLSRLVRGALEDEASLRFLAEALRWKLRNYTTSAEHDELLLHRKVFSGEEMECALLVRLAEKRAIGRWLSETQASVSGLQHEEL</sequence>
<protein>
    <recommendedName>
        <fullName evidence="4">SET domain-containing protein</fullName>
    </recommendedName>
</protein>
<evidence type="ECO:0000256" key="3">
    <source>
        <dbReference type="ARBA" id="ARBA00022691"/>
    </source>
</evidence>